<proteinExistence type="predicted"/>
<name>A0A926E173_9FIRM</name>
<feature type="chain" id="PRO_5039542166" evidence="1">
    <location>
        <begin position="24"/>
        <end position="206"/>
    </location>
</feature>
<keyword evidence="3" id="KW-1185">Reference proteome</keyword>
<accession>A0A926E173</accession>
<comment type="caution">
    <text evidence="2">The sequence shown here is derived from an EMBL/GenBank/DDBJ whole genome shotgun (WGS) entry which is preliminary data.</text>
</comment>
<dbReference type="EMBL" id="JACRST010000022">
    <property type="protein sequence ID" value="MBC8547497.1"/>
    <property type="molecule type" value="Genomic_DNA"/>
</dbReference>
<dbReference type="PROSITE" id="PS51257">
    <property type="entry name" value="PROKAR_LIPOPROTEIN"/>
    <property type="match status" value="1"/>
</dbReference>
<evidence type="ECO:0000313" key="2">
    <source>
        <dbReference type="EMBL" id="MBC8547497.1"/>
    </source>
</evidence>
<sequence>MKKMIAALLAVGIVAGFTSCSSAPVNGVAALKREEDSTTGWFALKGDELIETLNEKGRQAGYPELQILEIFEEPVIAPEDHGYGVSKESNLQIYIDCFGEKEPEYAEYEDCIYSIEIYTDIDMEDGAEAVGFYLDEIVGIFSPKNKDKIEKELGMFAAVKGYKELIDGNVLYKRSDDEVWIYANPDAAEAITLGDETPSPHLKKPE</sequence>
<dbReference type="Proteomes" id="UP000653127">
    <property type="component" value="Unassembled WGS sequence"/>
</dbReference>
<feature type="signal peptide" evidence="1">
    <location>
        <begin position="1"/>
        <end position="23"/>
    </location>
</feature>
<evidence type="ECO:0000256" key="1">
    <source>
        <dbReference type="SAM" id="SignalP"/>
    </source>
</evidence>
<evidence type="ECO:0000313" key="3">
    <source>
        <dbReference type="Proteomes" id="UP000653127"/>
    </source>
</evidence>
<organism evidence="2 3">
    <name type="scientific">Ligaoa zhengdingensis</name>
    <dbReference type="NCBI Taxonomy" id="2763658"/>
    <lineage>
        <taxon>Bacteria</taxon>
        <taxon>Bacillati</taxon>
        <taxon>Bacillota</taxon>
        <taxon>Clostridia</taxon>
        <taxon>Eubacteriales</taxon>
        <taxon>Oscillospiraceae</taxon>
        <taxon>Ligaoa</taxon>
    </lineage>
</organism>
<protein>
    <submittedName>
        <fullName evidence="2">Uncharacterized protein</fullName>
    </submittedName>
</protein>
<gene>
    <name evidence="2" type="ORF">H8711_11230</name>
</gene>
<dbReference type="AlphaFoldDB" id="A0A926E173"/>
<reference evidence="2" key="1">
    <citation type="submission" date="2020-08" db="EMBL/GenBank/DDBJ databases">
        <title>Genome public.</title>
        <authorList>
            <person name="Liu C."/>
            <person name="Sun Q."/>
        </authorList>
    </citation>
    <scope>NUCLEOTIDE SEQUENCE</scope>
    <source>
        <strain evidence="2">NSJ-31</strain>
    </source>
</reference>
<dbReference type="RefSeq" id="WP_249283539.1">
    <property type="nucleotide sequence ID" value="NZ_JACRST010000022.1"/>
</dbReference>
<keyword evidence="1" id="KW-0732">Signal</keyword>